<name>A0ACC0B3Y6_CATRO</name>
<protein>
    <submittedName>
        <fullName evidence="1">Uncharacterized protein</fullName>
    </submittedName>
</protein>
<accession>A0ACC0B3Y6</accession>
<sequence>MQNFSKLAEKAWALNGAGLTCTRAGLYPLLEGKLPFVYTNGLCAAVCLHQWSLCRRLLSPELYSSIFLPSPENSKASTTANDMEITNYNESVELNIKDNLEAQSRRALAKVIIKHNYPFNMCKHEFFEKLRNSLNPNFKLVSRNIIRMEVILDCRITLTTDIWTSKHANIAYTCLTAHYVDENWDLKKKILAYRHIPYPHHGETLF</sequence>
<dbReference type="Proteomes" id="UP001060085">
    <property type="component" value="Linkage Group LG04"/>
</dbReference>
<reference evidence="2" key="1">
    <citation type="journal article" date="2023" name="Nat. Plants">
        <title>Single-cell RNA sequencing provides a high-resolution roadmap for understanding the multicellular compartmentation of specialized metabolism.</title>
        <authorList>
            <person name="Sun S."/>
            <person name="Shen X."/>
            <person name="Li Y."/>
            <person name="Li Y."/>
            <person name="Wang S."/>
            <person name="Li R."/>
            <person name="Zhang H."/>
            <person name="Shen G."/>
            <person name="Guo B."/>
            <person name="Wei J."/>
            <person name="Xu J."/>
            <person name="St-Pierre B."/>
            <person name="Chen S."/>
            <person name="Sun C."/>
        </authorList>
    </citation>
    <scope>NUCLEOTIDE SEQUENCE [LARGE SCALE GENOMIC DNA]</scope>
</reference>
<organism evidence="1 2">
    <name type="scientific">Catharanthus roseus</name>
    <name type="common">Madagascar periwinkle</name>
    <name type="synonym">Vinca rosea</name>
    <dbReference type="NCBI Taxonomy" id="4058"/>
    <lineage>
        <taxon>Eukaryota</taxon>
        <taxon>Viridiplantae</taxon>
        <taxon>Streptophyta</taxon>
        <taxon>Embryophyta</taxon>
        <taxon>Tracheophyta</taxon>
        <taxon>Spermatophyta</taxon>
        <taxon>Magnoliopsida</taxon>
        <taxon>eudicotyledons</taxon>
        <taxon>Gunneridae</taxon>
        <taxon>Pentapetalae</taxon>
        <taxon>asterids</taxon>
        <taxon>lamiids</taxon>
        <taxon>Gentianales</taxon>
        <taxon>Apocynaceae</taxon>
        <taxon>Rauvolfioideae</taxon>
        <taxon>Vinceae</taxon>
        <taxon>Catharanthinae</taxon>
        <taxon>Catharanthus</taxon>
    </lineage>
</organism>
<evidence type="ECO:0000313" key="1">
    <source>
        <dbReference type="EMBL" id="KAI5667223.1"/>
    </source>
</evidence>
<keyword evidence="2" id="KW-1185">Reference proteome</keyword>
<gene>
    <name evidence="1" type="ORF">M9H77_17076</name>
</gene>
<evidence type="ECO:0000313" key="2">
    <source>
        <dbReference type="Proteomes" id="UP001060085"/>
    </source>
</evidence>
<comment type="caution">
    <text evidence="1">The sequence shown here is derived from an EMBL/GenBank/DDBJ whole genome shotgun (WGS) entry which is preliminary data.</text>
</comment>
<dbReference type="EMBL" id="CM044704">
    <property type="protein sequence ID" value="KAI5667223.1"/>
    <property type="molecule type" value="Genomic_DNA"/>
</dbReference>
<proteinExistence type="predicted"/>